<sequence length="60" mass="6711">MKYSLFMAFAAAPNPGGRHCWKERFVHRCHNHEPMFVADCSLRGQKCTLASDGKANCVAI</sequence>
<organism evidence="1 2">
    <name type="scientific">Anthostomella pinea</name>
    <dbReference type="NCBI Taxonomy" id="933095"/>
    <lineage>
        <taxon>Eukaryota</taxon>
        <taxon>Fungi</taxon>
        <taxon>Dikarya</taxon>
        <taxon>Ascomycota</taxon>
        <taxon>Pezizomycotina</taxon>
        <taxon>Sordariomycetes</taxon>
        <taxon>Xylariomycetidae</taxon>
        <taxon>Xylariales</taxon>
        <taxon>Xylariaceae</taxon>
        <taxon>Anthostomella</taxon>
    </lineage>
</organism>
<comment type="caution">
    <text evidence="1">The sequence shown here is derived from an EMBL/GenBank/DDBJ whole genome shotgun (WGS) entry which is preliminary data.</text>
</comment>
<evidence type="ECO:0000313" key="2">
    <source>
        <dbReference type="Proteomes" id="UP001295740"/>
    </source>
</evidence>
<dbReference type="Proteomes" id="UP001295740">
    <property type="component" value="Unassembled WGS sequence"/>
</dbReference>
<dbReference type="AlphaFoldDB" id="A0AAI8YKC1"/>
<keyword evidence="2" id="KW-1185">Reference proteome</keyword>
<name>A0AAI8YKC1_9PEZI</name>
<reference evidence="1" key="1">
    <citation type="submission" date="2023-10" db="EMBL/GenBank/DDBJ databases">
        <authorList>
            <person name="Hackl T."/>
        </authorList>
    </citation>
    <scope>NUCLEOTIDE SEQUENCE</scope>
</reference>
<accession>A0AAI8YKC1</accession>
<evidence type="ECO:0000313" key="1">
    <source>
        <dbReference type="EMBL" id="CAJ2507935.1"/>
    </source>
</evidence>
<gene>
    <name evidence="1" type="ORF">KHLLAP_LOCUS8403</name>
</gene>
<protein>
    <submittedName>
        <fullName evidence="1">Uu.00g091210.m01.CDS01</fullName>
    </submittedName>
</protein>
<proteinExistence type="predicted"/>
<dbReference type="EMBL" id="CAUWAG010000010">
    <property type="protein sequence ID" value="CAJ2507935.1"/>
    <property type="molecule type" value="Genomic_DNA"/>
</dbReference>